<keyword evidence="2" id="KW-1185">Reference proteome</keyword>
<name>A0AAV4MMZ9_CAEEX</name>
<proteinExistence type="predicted"/>
<dbReference type="Proteomes" id="UP001054945">
    <property type="component" value="Unassembled WGS sequence"/>
</dbReference>
<reference evidence="1 2" key="1">
    <citation type="submission" date="2021-06" db="EMBL/GenBank/DDBJ databases">
        <title>Caerostris extrusa draft genome.</title>
        <authorList>
            <person name="Kono N."/>
            <person name="Arakawa K."/>
        </authorList>
    </citation>
    <scope>NUCLEOTIDE SEQUENCE [LARGE SCALE GENOMIC DNA]</scope>
</reference>
<evidence type="ECO:0000313" key="1">
    <source>
        <dbReference type="EMBL" id="GIX73233.1"/>
    </source>
</evidence>
<gene>
    <name evidence="1" type="ORF">CEXT_274971</name>
</gene>
<sequence length="76" mass="8508">MTWIPASLKQILASPAERKGNDLVSLSAYYTPPYCFREFVGPLSNSGQEFSEFLKQKIMMGYLGGAEFVGYLELGY</sequence>
<accession>A0AAV4MMZ9</accession>
<dbReference type="AlphaFoldDB" id="A0AAV4MMZ9"/>
<dbReference type="EMBL" id="BPLR01002390">
    <property type="protein sequence ID" value="GIX73233.1"/>
    <property type="molecule type" value="Genomic_DNA"/>
</dbReference>
<comment type="caution">
    <text evidence="1">The sequence shown here is derived from an EMBL/GenBank/DDBJ whole genome shotgun (WGS) entry which is preliminary data.</text>
</comment>
<protein>
    <submittedName>
        <fullName evidence="1">Uncharacterized protein</fullName>
    </submittedName>
</protein>
<organism evidence="1 2">
    <name type="scientific">Caerostris extrusa</name>
    <name type="common">Bark spider</name>
    <name type="synonym">Caerostris bankana</name>
    <dbReference type="NCBI Taxonomy" id="172846"/>
    <lineage>
        <taxon>Eukaryota</taxon>
        <taxon>Metazoa</taxon>
        <taxon>Ecdysozoa</taxon>
        <taxon>Arthropoda</taxon>
        <taxon>Chelicerata</taxon>
        <taxon>Arachnida</taxon>
        <taxon>Araneae</taxon>
        <taxon>Araneomorphae</taxon>
        <taxon>Entelegynae</taxon>
        <taxon>Araneoidea</taxon>
        <taxon>Araneidae</taxon>
        <taxon>Caerostris</taxon>
    </lineage>
</organism>
<evidence type="ECO:0000313" key="2">
    <source>
        <dbReference type="Proteomes" id="UP001054945"/>
    </source>
</evidence>